<gene>
    <name evidence="2" type="ORF">TWF694_011563</name>
</gene>
<keyword evidence="3" id="KW-1185">Reference proteome</keyword>
<organism evidence="2 3">
    <name type="scientific">Orbilia ellipsospora</name>
    <dbReference type="NCBI Taxonomy" id="2528407"/>
    <lineage>
        <taxon>Eukaryota</taxon>
        <taxon>Fungi</taxon>
        <taxon>Dikarya</taxon>
        <taxon>Ascomycota</taxon>
        <taxon>Pezizomycotina</taxon>
        <taxon>Orbiliomycetes</taxon>
        <taxon>Orbiliales</taxon>
        <taxon>Orbiliaceae</taxon>
        <taxon>Orbilia</taxon>
    </lineage>
</organism>
<evidence type="ECO:0000256" key="1">
    <source>
        <dbReference type="SAM" id="Phobius"/>
    </source>
</evidence>
<evidence type="ECO:0000313" key="3">
    <source>
        <dbReference type="Proteomes" id="UP001365542"/>
    </source>
</evidence>
<reference evidence="2 3" key="1">
    <citation type="submission" date="2019-10" db="EMBL/GenBank/DDBJ databases">
        <authorList>
            <person name="Palmer J.M."/>
        </authorList>
    </citation>
    <scope>NUCLEOTIDE SEQUENCE [LARGE SCALE GENOMIC DNA]</scope>
    <source>
        <strain evidence="2 3">TWF694</strain>
    </source>
</reference>
<name>A0AAV9X6U8_9PEZI</name>
<keyword evidence="1" id="KW-0812">Transmembrane</keyword>
<sequence>MAMTGPLSLYKWKFCGTKRSTSNTNSKAHVCIYWGYTIALSSSVAILRLTWKKNVAKSTMRLIYRELES</sequence>
<protein>
    <submittedName>
        <fullName evidence="2">Uncharacterized protein</fullName>
    </submittedName>
</protein>
<comment type="caution">
    <text evidence="2">The sequence shown here is derived from an EMBL/GenBank/DDBJ whole genome shotgun (WGS) entry which is preliminary data.</text>
</comment>
<dbReference type="Proteomes" id="UP001365542">
    <property type="component" value="Unassembled WGS sequence"/>
</dbReference>
<dbReference type="AlphaFoldDB" id="A0AAV9X6U8"/>
<proteinExistence type="predicted"/>
<evidence type="ECO:0000313" key="2">
    <source>
        <dbReference type="EMBL" id="KAK6537375.1"/>
    </source>
</evidence>
<keyword evidence="1" id="KW-1133">Transmembrane helix</keyword>
<accession>A0AAV9X6U8</accession>
<dbReference type="EMBL" id="JAVHJO010000009">
    <property type="protein sequence ID" value="KAK6537375.1"/>
    <property type="molecule type" value="Genomic_DNA"/>
</dbReference>
<keyword evidence="1" id="KW-0472">Membrane</keyword>
<feature type="transmembrane region" description="Helical" evidence="1">
    <location>
        <begin position="32"/>
        <end position="51"/>
    </location>
</feature>